<keyword evidence="4 10" id="KW-0285">Flavoprotein</keyword>
<comment type="subcellular location">
    <subcellularLocation>
        <location evidence="10">Cytoplasm</location>
    </subcellularLocation>
</comment>
<evidence type="ECO:0000256" key="3">
    <source>
        <dbReference type="ARBA" id="ARBA00022603"/>
    </source>
</evidence>
<sequence length="430" mass="48174">MSSVVHIVGGGLAGSEAAYQLAKRNIKVVLHEMRPIKMTPVHKTGLLAELVCSNSLKSDDIENASGLLKRELELLGSMLIKVARQTAVPAGKALAVDREKFSQLVTQEVLNAGVEIVREEICEIPDDKNIWIIATGPATSEALALWLEKVVGDHLYFFDAVAPIVSADSIDYSKVFFADRYGVGTNDHINCPMNKEEYERFYEALVNAEVQPMEGFDTSLLFERCKPIEEIARTGKEALLFGPLRPVGIIDPRTGKQPYAVVQLRKDNMEGTLYNLVGFQTRLKWGEQKKVIRMIPGLENAEIVRYGVMHRNLYIDSPRVLNQFLQLKKDGRIFFAGQITGVEGYVESIATGLYVSLNVFRLMNGMEMVQLPRDTLIGSLINYVTQSKLGRLQPMYANYGLLNLSKRDRKEIAKLCLESLETFLNTVNWV</sequence>
<dbReference type="Gene3D" id="3.50.50.60">
    <property type="entry name" value="FAD/NAD(P)-binding domain"/>
    <property type="match status" value="2"/>
</dbReference>
<dbReference type="EMBL" id="CP002351">
    <property type="protein sequence ID" value="AEH51137.1"/>
    <property type="molecule type" value="Genomic_DNA"/>
</dbReference>
<protein>
    <recommendedName>
        <fullName evidence="10">Methylenetetrahydrofolate--tRNA-(uracil-5-)-methyltransferase TrmFO</fullName>
        <ecNumber evidence="10">2.1.1.74</ecNumber>
    </recommendedName>
    <alternativeName>
        <fullName evidence="10">Folate-dependent tRNA (uracil-5-)-methyltransferase</fullName>
    </alternativeName>
    <alternativeName>
        <fullName evidence="10">Folate-dependent tRNA(M-5-U54)-methyltransferase</fullName>
    </alternativeName>
</protein>
<keyword evidence="5 10" id="KW-0808">Transferase</keyword>
<dbReference type="Pfam" id="PF01134">
    <property type="entry name" value="GIDA"/>
    <property type="match status" value="1"/>
</dbReference>
<accession>F7YX75</accession>
<feature type="binding site" evidence="10">
    <location>
        <begin position="9"/>
        <end position="14"/>
    </location>
    <ligand>
        <name>FAD</name>
        <dbReference type="ChEBI" id="CHEBI:57692"/>
    </ligand>
</feature>
<dbReference type="EC" id="2.1.1.74" evidence="10"/>
<evidence type="ECO:0000259" key="11">
    <source>
        <dbReference type="Pfam" id="PF01134"/>
    </source>
</evidence>
<dbReference type="PANTHER" id="PTHR11806:SF2">
    <property type="entry name" value="METHYLENETETRAHYDROFOLATE--TRNA-(URACIL-5-)-METHYLTRANSFERASE TRMFO"/>
    <property type="match status" value="1"/>
</dbReference>
<dbReference type="STRING" id="688269.Theth_1057"/>
<evidence type="ECO:0000256" key="7">
    <source>
        <dbReference type="ARBA" id="ARBA00022827"/>
    </source>
</evidence>
<keyword evidence="13" id="KW-1185">Reference proteome</keyword>
<dbReference type="HAMAP" id="MF_01037">
    <property type="entry name" value="TrmFO"/>
    <property type="match status" value="1"/>
</dbReference>
<comment type="function">
    <text evidence="10">Catalyzes the folate-dependent formation of 5-methyl-uridine at position 54 (M-5-U54) in all tRNAs.</text>
</comment>
<comment type="cofactor">
    <cofactor evidence="1 10">
        <name>FAD</name>
        <dbReference type="ChEBI" id="CHEBI:57692"/>
    </cofactor>
</comment>
<evidence type="ECO:0000256" key="8">
    <source>
        <dbReference type="ARBA" id="ARBA00022857"/>
    </source>
</evidence>
<dbReference type="GO" id="GO:0005829">
    <property type="term" value="C:cytosol"/>
    <property type="evidence" value="ECO:0007669"/>
    <property type="project" value="TreeGrafter"/>
</dbReference>
<dbReference type="NCBIfam" id="TIGR00137">
    <property type="entry name" value="gid_trmFO"/>
    <property type="match status" value="1"/>
</dbReference>
<dbReference type="InterPro" id="IPR040131">
    <property type="entry name" value="MnmG_N"/>
</dbReference>
<dbReference type="RefSeq" id="WP_013932357.1">
    <property type="nucleotide sequence ID" value="NC_015707.1"/>
</dbReference>
<keyword evidence="7 10" id="KW-0274">FAD</keyword>
<evidence type="ECO:0000256" key="1">
    <source>
        <dbReference type="ARBA" id="ARBA00001974"/>
    </source>
</evidence>
<dbReference type="AlphaFoldDB" id="F7YX75"/>
<evidence type="ECO:0000256" key="10">
    <source>
        <dbReference type="HAMAP-Rule" id="MF_01037"/>
    </source>
</evidence>
<evidence type="ECO:0000313" key="12">
    <source>
        <dbReference type="EMBL" id="AEH51137.1"/>
    </source>
</evidence>
<evidence type="ECO:0000256" key="4">
    <source>
        <dbReference type="ARBA" id="ARBA00022630"/>
    </source>
</evidence>
<keyword evidence="9 10" id="KW-0520">NAD</keyword>
<reference evidence="12 13" key="1">
    <citation type="submission" date="2010-11" db="EMBL/GenBank/DDBJ databases">
        <title>The complete genome of Thermotoga thermarum DSM 5069.</title>
        <authorList>
            <consortium name="US DOE Joint Genome Institute (JGI-PGF)"/>
            <person name="Lucas S."/>
            <person name="Copeland A."/>
            <person name="Lapidus A."/>
            <person name="Bruce D."/>
            <person name="Goodwin L."/>
            <person name="Pitluck S."/>
            <person name="Kyrpides N."/>
            <person name="Mavromatis K."/>
            <person name="Ivanova N."/>
            <person name="Zeytun A."/>
            <person name="Brettin T."/>
            <person name="Detter J.C."/>
            <person name="Tapia R."/>
            <person name="Han C."/>
            <person name="Land M."/>
            <person name="Hauser L."/>
            <person name="Markowitz V."/>
            <person name="Cheng J.-F."/>
            <person name="Hugenholtz P."/>
            <person name="Woyke T."/>
            <person name="Wu D."/>
            <person name="Spring S."/>
            <person name="Schroeder M."/>
            <person name="Brambilla E."/>
            <person name="Klenk H.-P."/>
            <person name="Eisen J.A."/>
        </authorList>
    </citation>
    <scope>NUCLEOTIDE SEQUENCE [LARGE SCALE GENOMIC DNA]</scope>
    <source>
        <strain evidence="12 13">DSM 5069</strain>
    </source>
</reference>
<comment type="similarity">
    <text evidence="10">Belongs to the MnmG family. TrmFO subfamily.</text>
</comment>
<dbReference type="NCBIfam" id="NF003739">
    <property type="entry name" value="PRK05335.1"/>
    <property type="match status" value="1"/>
</dbReference>
<proteinExistence type="inferred from homology"/>
<dbReference type="InterPro" id="IPR002218">
    <property type="entry name" value="MnmG-rel"/>
</dbReference>
<keyword evidence="6 10" id="KW-0819">tRNA processing</keyword>
<dbReference type="OrthoDB" id="9803114at2"/>
<dbReference type="PATRIC" id="fig|688269.3.peg.1085"/>
<dbReference type="Proteomes" id="UP000006804">
    <property type="component" value="Chromosome"/>
</dbReference>
<keyword evidence="8 10" id="KW-0521">NADP</keyword>
<organism evidence="12 13">
    <name type="scientific">Pseudothermotoga thermarum DSM 5069</name>
    <dbReference type="NCBI Taxonomy" id="688269"/>
    <lineage>
        <taxon>Bacteria</taxon>
        <taxon>Thermotogati</taxon>
        <taxon>Thermotogota</taxon>
        <taxon>Thermotogae</taxon>
        <taxon>Thermotogales</taxon>
        <taxon>Thermotogaceae</taxon>
        <taxon>Pseudothermotoga</taxon>
    </lineage>
</organism>
<dbReference type="PANTHER" id="PTHR11806">
    <property type="entry name" value="GLUCOSE INHIBITED DIVISION PROTEIN A"/>
    <property type="match status" value="1"/>
</dbReference>
<comment type="catalytic activity">
    <reaction evidence="10">
        <text>uridine(54) in tRNA + (6R)-5,10-methylene-5,6,7,8-tetrahydrofolate + NADPH + H(+) = 5-methyluridine(54) in tRNA + (6S)-5,6,7,8-tetrahydrofolate + NADP(+)</text>
        <dbReference type="Rhea" id="RHEA:62372"/>
        <dbReference type="Rhea" id="RHEA-COMP:10167"/>
        <dbReference type="Rhea" id="RHEA-COMP:10193"/>
        <dbReference type="ChEBI" id="CHEBI:15378"/>
        <dbReference type="ChEBI" id="CHEBI:15636"/>
        <dbReference type="ChEBI" id="CHEBI:57453"/>
        <dbReference type="ChEBI" id="CHEBI:57783"/>
        <dbReference type="ChEBI" id="CHEBI:58349"/>
        <dbReference type="ChEBI" id="CHEBI:65315"/>
        <dbReference type="ChEBI" id="CHEBI:74447"/>
        <dbReference type="EC" id="2.1.1.74"/>
    </reaction>
</comment>
<keyword evidence="2 10" id="KW-0963">Cytoplasm</keyword>
<dbReference type="HOGENOM" id="CLU_033057_1_0_0"/>
<evidence type="ECO:0000313" key="13">
    <source>
        <dbReference type="Proteomes" id="UP000006804"/>
    </source>
</evidence>
<evidence type="ECO:0000256" key="5">
    <source>
        <dbReference type="ARBA" id="ARBA00022679"/>
    </source>
</evidence>
<dbReference type="eggNOG" id="COG1206">
    <property type="taxonomic scope" value="Bacteria"/>
</dbReference>
<dbReference type="GO" id="GO:0050660">
    <property type="term" value="F:flavin adenine dinucleotide binding"/>
    <property type="evidence" value="ECO:0007669"/>
    <property type="project" value="UniProtKB-UniRule"/>
</dbReference>
<dbReference type="SUPFAM" id="SSF51905">
    <property type="entry name" value="FAD/NAD(P)-binding domain"/>
    <property type="match status" value="1"/>
</dbReference>
<dbReference type="GO" id="GO:0002098">
    <property type="term" value="P:tRNA wobble uridine modification"/>
    <property type="evidence" value="ECO:0007669"/>
    <property type="project" value="TreeGrafter"/>
</dbReference>
<dbReference type="GO" id="GO:0030488">
    <property type="term" value="P:tRNA methylation"/>
    <property type="evidence" value="ECO:0007669"/>
    <property type="project" value="TreeGrafter"/>
</dbReference>
<evidence type="ECO:0000256" key="2">
    <source>
        <dbReference type="ARBA" id="ARBA00022490"/>
    </source>
</evidence>
<dbReference type="KEGG" id="tta:Theth_1057"/>
<comment type="catalytic activity">
    <reaction evidence="10">
        <text>uridine(54) in tRNA + (6R)-5,10-methylene-5,6,7,8-tetrahydrofolate + NADH + H(+) = 5-methyluridine(54) in tRNA + (6S)-5,6,7,8-tetrahydrofolate + NAD(+)</text>
        <dbReference type="Rhea" id="RHEA:16873"/>
        <dbReference type="Rhea" id="RHEA-COMP:10167"/>
        <dbReference type="Rhea" id="RHEA-COMP:10193"/>
        <dbReference type="ChEBI" id="CHEBI:15378"/>
        <dbReference type="ChEBI" id="CHEBI:15636"/>
        <dbReference type="ChEBI" id="CHEBI:57453"/>
        <dbReference type="ChEBI" id="CHEBI:57540"/>
        <dbReference type="ChEBI" id="CHEBI:57945"/>
        <dbReference type="ChEBI" id="CHEBI:65315"/>
        <dbReference type="ChEBI" id="CHEBI:74447"/>
        <dbReference type="EC" id="2.1.1.74"/>
    </reaction>
</comment>
<evidence type="ECO:0000256" key="9">
    <source>
        <dbReference type="ARBA" id="ARBA00023027"/>
    </source>
</evidence>
<dbReference type="InterPro" id="IPR004417">
    <property type="entry name" value="TrmFO"/>
</dbReference>
<name>F7YX75_9THEM</name>
<evidence type="ECO:0000256" key="6">
    <source>
        <dbReference type="ARBA" id="ARBA00022694"/>
    </source>
</evidence>
<gene>
    <name evidence="10" type="primary">trmFO</name>
    <name evidence="12" type="ORF">Theth_1057</name>
</gene>
<dbReference type="InterPro" id="IPR036188">
    <property type="entry name" value="FAD/NAD-bd_sf"/>
</dbReference>
<keyword evidence="3 10" id="KW-0489">Methyltransferase</keyword>
<feature type="domain" description="MnmG N-terminal" evidence="11">
    <location>
        <begin position="5"/>
        <end position="366"/>
    </location>
</feature>
<dbReference type="GO" id="GO:0047151">
    <property type="term" value="F:tRNA (uracil(54)-C5)-methyltransferase activity, 5,10-methylenetetrahydrofolate-dependent"/>
    <property type="evidence" value="ECO:0007669"/>
    <property type="project" value="UniProtKB-UniRule"/>
</dbReference>